<dbReference type="InterPro" id="IPR036361">
    <property type="entry name" value="SAP_dom_sf"/>
</dbReference>
<dbReference type="EMBL" id="FBSY01000007">
    <property type="protein sequence ID" value="CUW10526.1"/>
    <property type="molecule type" value="Genomic_DNA"/>
</dbReference>
<evidence type="ECO:0008006" key="3">
    <source>
        <dbReference type="Google" id="ProtNLM"/>
    </source>
</evidence>
<gene>
    <name evidence="1" type="ORF">C122C_0814</name>
</gene>
<organism evidence="1 2">
    <name type="scientific">Leuconostoc gasicomitatum</name>
    <dbReference type="NCBI Taxonomy" id="115778"/>
    <lineage>
        <taxon>Bacteria</taxon>
        <taxon>Bacillati</taxon>
        <taxon>Bacillota</taxon>
        <taxon>Bacilli</taxon>
        <taxon>Lactobacillales</taxon>
        <taxon>Lactobacillaceae</taxon>
        <taxon>Leuconostoc</taxon>
        <taxon>Leuconostoc gelidum group</taxon>
    </lineage>
</organism>
<accession>A0ABM9V3I4</accession>
<dbReference type="Proteomes" id="UP000199271">
    <property type="component" value="Unassembled WGS sequence"/>
</dbReference>
<evidence type="ECO:0000313" key="2">
    <source>
        <dbReference type="Proteomes" id="UP000199271"/>
    </source>
</evidence>
<sequence length="92" mass="10781">MYKILKKFRGYAENRVFEIEEEFDFSDERAVEITDKLGDGFLEKLKEDIESENVELLPTESNTVAEIKTYLTDKQIDFDDKAKKADLLLLIK</sequence>
<dbReference type="RefSeq" id="WP_060391490.1">
    <property type="nucleotide sequence ID" value="NZ_FBSY01000007.1"/>
</dbReference>
<reference evidence="1 2" key="1">
    <citation type="submission" date="2015-12" db="EMBL/GenBank/DDBJ databases">
        <authorList>
            <person name="Andreevskaya M."/>
        </authorList>
    </citation>
    <scope>NUCLEOTIDE SEQUENCE [LARGE SCALE GENOMIC DNA]</scope>
    <source>
        <strain evidence="1 2">C122c</strain>
    </source>
</reference>
<evidence type="ECO:0000313" key="1">
    <source>
        <dbReference type="EMBL" id="CUW10526.1"/>
    </source>
</evidence>
<keyword evidence="2" id="KW-1185">Reference proteome</keyword>
<dbReference type="Gene3D" id="1.10.720.30">
    <property type="entry name" value="SAP domain"/>
    <property type="match status" value="1"/>
</dbReference>
<comment type="caution">
    <text evidence="1">The sequence shown here is derived from an EMBL/GenBank/DDBJ whole genome shotgun (WGS) entry which is preliminary data.</text>
</comment>
<proteinExistence type="predicted"/>
<name>A0ABM9V3I4_9LACO</name>
<protein>
    <recommendedName>
        <fullName evidence="3">HeH/LEM domain-containing protein</fullName>
    </recommendedName>
</protein>